<dbReference type="Proteomes" id="UP000229740">
    <property type="component" value="Unassembled WGS sequence"/>
</dbReference>
<dbReference type="AlphaFoldDB" id="A0A2G6E3Z4"/>
<accession>A0A2G6E3Z4</accession>
<evidence type="ECO:0000313" key="2">
    <source>
        <dbReference type="Proteomes" id="UP000229740"/>
    </source>
</evidence>
<name>A0A2G6E3Z4_9BACT</name>
<protein>
    <submittedName>
        <fullName evidence="1">Uncharacterized protein</fullName>
    </submittedName>
</protein>
<sequence length="160" mass="18310">MNIHIFRIIPYLLELGRSVGQKFSLWRFAIPQKNSTDRQLIHCWHAQGLSSKFSPFSALVDMIDARRCGADSHKKLSAFSASICKPNAVPTLRCVEYLLTFFSSAGTKSFQTCILLMVRTMQNERGTQYAAYPQDRETQRLEKSAGRAFFVCFVLLCFRQ</sequence>
<dbReference type="EMBL" id="PDPS01000034">
    <property type="protein sequence ID" value="PID56471.1"/>
    <property type="molecule type" value="Genomic_DNA"/>
</dbReference>
<reference evidence="1 2" key="1">
    <citation type="submission" date="2017-10" db="EMBL/GenBank/DDBJ databases">
        <title>Novel microbial diversity and functional potential in the marine mammal oral microbiome.</title>
        <authorList>
            <person name="Dudek N.K."/>
            <person name="Sun C.L."/>
            <person name="Burstein D."/>
            <person name="Kantor R.S."/>
            <person name="Aliaga Goltsman D.S."/>
            <person name="Bik E.M."/>
            <person name="Thomas B.C."/>
            <person name="Banfield J.F."/>
            <person name="Relman D.A."/>
        </authorList>
    </citation>
    <scope>NUCLEOTIDE SEQUENCE [LARGE SCALE GENOMIC DNA]</scope>
    <source>
        <strain evidence="1">DOLZORAL124_49_17</strain>
    </source>
</reference>
<organism evidence="1 2">
    <name type="scientific">candidate division KSB3 bacterium</name>
    <dbReference type="NCBI Taxonomy" id="2044937"/>
    <lineage>
        <taxon>Bacteria</taxon>
        <taxon>candidate division KSB3</taxon>
    </lineage>
</organism>
<evidence type="ECO:0000313" key="1">
    <source>
        <dbReference type="EMBL" id="PID56471.1"/>
    </source>
</evidence>
<proteinExistence type="predicted"/>
<comment type="caution">
    <text evidence="1">The sequence shown here is derived from an EMBL/GenBank/DDBJ whole genome shotgun (WGS) entry which is preliminary data.</text>
</comment>
<gene>
    <name evidence="1" type="ORF">CSB45_11510</name>
</gene>